<comment type="catalytic activity">
    <reaction evidence="1">
        <text>Hydrolysis of terminal non-reducing N-acetyl-D-hexosamine residues in N-acetyl-beta-D-hexosaminides.</text>
        <dbReference type="EC" id="3.2.1.52"/>
    </reaction>
</comment>
<evidence type="ECO:0000259" key="7">
    <source>
        <dbReference type="Pfam" id="PF00728"/>
    </source>
</evidence>
<dbReference type="SUPFAM" id="SSF55545">
    <property type="entry name" value="beta-N-acetylhexosaminidase-like domain"/>
    <property type="match status" value="1"/>
</dbReference>
<keyword evidence="4 9" id="KW-0378">Hydrolase</keyword>
<evidence type="ECO:0000256" key="5">
    <source>
        <dbReference type="ARBA" id="ARBA00023295"/>
    </source>
</evidence>
<dbReference type="GO" id="GO:0030203">
    <property type="term" value="P:glycosaminoglycan metabolic process"/>
    <property type="evidence" value="ECO:0007669"/>
    <property type="project" value="TreeGrafter"/>
</dbReference>
<dbReference type="PANTHER" id="PTHR22600">
    <property type="entry name" value="BETA-HEXOSAMINIDASE"/>
    <property type="match status" value="1"/>
</dbReference>
<evidence type="ECO:0000256" key="6">
    <source>
        <dbReference type="PIRSR" id="PIRSR625705-1"/>
    </source>
</evidence>
<keyword evidence="5 9" id="KW-0326">Glycosidase</keyword>
<evidence type="ECO:0000256" key="1">
    <source>
        <dbReference type="ARBA" id="ARBA00001231"/>
    </source>
</evidence>
<dbReference type="AlphaFoldDB" id="A0A2K4ZHR7"/>
<gene>
    <name evidence="9" type="primary">exo I</name>
    <name evidence="9" type="ORF">AMURIS_02750</name>
</gene>
<reference evidence="9 10" key="1">
    <citation type="submission" date="2018-01" db="EMBL/GenBank/DDBJ databases">
        <authorList>
            <person name="Gaut B.S."/>
            <person name="Morton B.R."/>
            <person name="Clegg M.T."/>
            <person name="Duvall M.R."/>
        </authorList>
    </citation>
    <scope>NUCLEOTIDE SEQUENCE [LARGE SCALE GENOMIC DNA]</scope>
    <source>
        <strain evidence="9">GP69</strain>
    </source>
</reference>
<dbReference type="Pfam" id="PF00728">
    <property type="entry name" value="Glyco_hydro_20"/>
    <property type="match status" value="1"/>
</dbReference>
<dbReference type="GO" id="GO:0005975">
    <property type="term" value="P:carbohydrate metabolic process"/>
    <property type="evidence" value="ECO:0007669"/>
    <property type="project" value="InterPro"/>
</dbReference>
<dbReference type="SUPFAM" id="SSF51445">
    <property type="entry name" value="(Trans)glycosidases"/>
    <property type="match status" value="1"/>
</dbReference>
<evidence type="ECO:0000256" key="4">
    <source>
        <dbReference type="ARBA" id="ARBA00022801"/>
    </source>
</evidence>
<dbReference type="InterPro" id="IPR017853">
    <property type="entry name" value="GH"/>
</dbReference>
<dbReference type="PANTHER" id="PTHR22600:SF57">
    <property type="entry name" value="BETA-N-ACETYLHEXOSAMINIDASE"/>
    <property type="match status" value="1"/>
</dbReference>
<proteinExistence type="inferred from homology"/>
<accession>A0A2K4ZHR7</accession>
<dbReference type="InterPro" id="IPR015882">
    <property type="entry name" value="HEX_bac_N"/>
</dbReference>
<dbReference type="EMBL" id="OFSM01000013">
    <property type="protein sequence ID" value="SOY30027.1"/>
    <property type="molecule type" value="Genomic_DNA"/>
</dbReference>
<dbReference type="GO" id="GO:0016020">
    <property type="term" value="C:membrane"/>
    <property type="evidence" value="ECO:0007669"/>
    <property type="project" value="TreeGrafter"/>
</dbReference>
<organism evidence="9 10">
    <name type="scientific">Acetatifactor muris</name>
    <dbReference type="NCBI Taxonomy" id="879566"/>
    <lineage>
        <taxon>Bacteria</taxon>
        <taxon>Bacillati</taxon>
        <taxon>Bacillota</taxon>
        <taxon>Clostridia</taxon>
        <taxon>Lachnospirales</taxon>
        <taxon>Lachnospiraceae</taxon>
        <taxon>Acetatifactor</taxon>
    </lineage>
</organism>
<feature type="active site" description="Proton donor" evidence="6">
    <location>
        <position position="261"/>
    </location>
</feature>
<dbReference type="RefSeq" id="WP_172455125.1">
    <property type="nucleotide sequence ID" value="NZ_JANJZD010000012.1"/>
</dbReference>
<feature type="domain" description="Beta-hexosaminidase bacterial type N-terminal" evidence="8">
    <location>
        <begin position="54"/>
        <end position="104"/>
    </location>
</feature>
<keyword evidence="10" id="KW-1185">Reference proteome</keyword>
<comment type="similarity">
    <text evidence="2">Belongs to the glycosyl hydrolase 20 family.</text>
</comment>
<dbReference type="Proteomes" id="UP000236311">
    <property type="component" value="Unassembled WGS sequence"/>
</dbReference>
<evidence type="ECO:0000256" key="3">
    <source>
        <dbReference type="ARBA" id="ARBA00012663"/>
    </source>
</evidence>
<feature type="domain" description="Glycoside hydrolase family 20 catalytic" evidence="7">
    <location>
        <begin position="107"/>
        <end position="352"/>
    </location>
</feature>
<dbReference type="InterPro" id="IPR015883">
    <property type="entry name" value="Glyco_hydro_20_cat"/>
</dbReference>
<sequence length="573" mass="65773">MNLLPKVKHMEVRAGFLAKKVICPDVDGMDRRLAAALEKLPCDAAGTKLKIHVSGHGGEGYELIIGEAYIEISAESSAGAFYAIQTLRQLLREEQVPCLQIRDWPDFAYRGFYHDVTRGKIPKVETIKKLVDNMAYYKMNSLQLYVEHVFEFQETKALWKSAGYLTKAEMQEIDAYCRENFIDFVPSLSTFGHLHDLLEQEQYKHLRVFQGEERLPNFWDARMHHHTIDPLNPESFEVIKSLIDQYAPCFSSEYFNICCDETFDLKCYGEKGYDVGRLYVDFVKKIVDYVQKKGKKVMMWADIVSEHPETIAELPDDIWFLNWHYGDDAEGIREDVEKFSMSGKSQIVCPGTSSWNRFCEKTDRAEMNITQMIGNGYRCGALGVLNTNWGDWGNIGSLELGMYSMVLGAGKSWAADTEPDKAFYGMVNSLLYGAEDGVRALKAVSALQDRIKWTQVCKNYFLHRYNNGEGMEFLSGDEVQAIQREYLKISGELSGESWGNDEYRRELLLAAEGVCVMAELSAKLAGYGLERVSNTEEWLCKYREKWLEKNKASELYRIEELFLYYEQKACRAV</sequence>
<name>A0A2K4ZHR7_9FIRM</name>
<evidence type="ECO:0000313" key="9">
    <source>
        <dbReference type="EMBL" id="SOY30027.1"/>
    </source>
</evidence>
<dbReference type="Pfam" id="PF02838">
    <property type="entry name" value="Glyco_hydro_20b"/>
    <property type="match status" value="1"/>
</dbReference>
<dbReference type="EC" id="3.2.1.52" evidence="3"/>
<protein>
    <recommendedName>
        <fullName evidence="3">beta-N-acetylhexosaminidase</fullName>
        <ecNumber evidence="3">3.2.1.52</ecNumber>
    </recommendedName>
</protein>
<dbReference type="Gene3D" id="3.20.20.80">
    <property type="entry name" value="Glycosidases"/>
    <property type="match status" value="1"/>
</dbReference>
<dbReference type="Gene3D" id="3.30.379.10">
    <property type="entry name" value="Chitobiase/beta-hexosaminidase domain 2-like"/>
    <property type="match status" value="1"/>
</dbReference>
<evidence type="ECO:0000259" key="8">
    <source>
        <dbReference type="Pfam" id="PF02838"/>
    </source>
</evidence>
<evidence type="ECO:0000256" key="2">
    <source>
        <dbReference type="ARBA" id="ARBA00006285"/>
    </source>
</evidence>
<dbReference type="InterPro" id="IPR025705">
    <property type="entry name" value="Beta_hexosaminidase_sua/sub"/>
</dbReference>
<dbReference type="InterPro" id="IPR029018">
    <property type="entry name" value="Hex-like_dom2"/>
</dbReference>
<evidence type="ECO:0000313" key="10">
    <source>
        <dbReference type="Proteomes" id="UP000236311"/>
    </source>
</evidence>
<dbReference type="PRINTS" id="PR00738">
    <property type="entry name" value="GLHYDRLASE20"/>
</dbReference>
<dbReference type="GO" id="GO:0004563">
    <property type="term" value="F:beta-N-acetylhexosaminidase activity"/>
    <property type="evidence" value="ECO:0007669"/>
    <property type="project" value="UniProtKB-EC"/>
</dbReference>